<accession>A0A953HR51</accession>
<dbReference type="Proteomes" id="UP000753961">
    <property type="component" value="Unassembled WGS sequence"/>
</dbReference>
<comment type="caution">
    <text evidence="2">The sequence shown here is derived from an EMBL/GenBank/DDBJ whole genome shotgun (WGS) entry which is preliminary data.</text>
</comment>
<sequence length="66" mass="7495">MAVRQVQMPGMTEDGRSATQTKDGKSIVDEDERMKPRLSRGTRFGEPWMREPTCPRRGCGRILSRG</sequence>
<proteinExistence type="predicted"/>
<organism evidence="2 3">
    <name type="scientific">Membranihabitans marinus</name>
    <dbReference type="NCBI Taxonomy" id="1227546"/>
    <lineage>
        <taxon>Bacteria</taxon>
        <taxon>Pseudomonadati</taxon>
        <taxon>Bacteroidota</taxon>
        <taxon>Saprospiria</taxon>
        <taxon>Saprospirales</taxon>
        <taxon>Saprospiraceae</taxon>
        <taxon>Membranihabitans</taxon>
    </lineage>
</organism>
<name>A0A953HR51_9BACT</name>
<reference evidence="2" key="1">
    <citation type="submission" date="2021-06" db="EMBL/GenBank/DDBJ databases">
        <title>44 bacteria genomes isolated from Dapeng, Shenzhen.</title>
        <authorList>
            <person name="Zheng W."/>
            <person name="Yu S."/>
            <person name="Huang Y."/>
        </authorList>
    </citation>
    <scope>NUCLEOTIDE SEQUENCE</scope>
    <source>
        <strain evidence="2">DP5N28-2</strain>
    </source>
</reference>
<feature type="compositionally biased region" description="Basic and acidic residues" evidence="1">
    <location>
        <begin position="22"/>
        <end position="35"/>
    </location>
</feature>
<keyword evidence="3" id="KW-1185">Reference proteome</keyword>
<evidence type="ECO:0000256" key="1">
    <source>
        <dbReference type="SAM" id="MobiDB-lite"/>
    </source>
</evidence>
<evidence type="ECO:0000313" key="3">
    <source>
        <dbReference type="Proteomes" id="UP000753961"/>
    </source>
</evidence>
<evidence type="ECO:0000313" key="2">
    <source>
        <dbReference type="EMBL" id="MBY5959378.1"/>
    </source>
</evidence>
<feature type="region of interest" description="Disordered" evidence="1">
    <location>
        <begin position="1"/>
        <end position="51"/>
    </location>
</feature>
<protein>
    <submittedName>
        <fullName evidence="2">Uncharacterized protein</fullName>
    </submittedName>
</protein>
<dbReference type="RefSeq" id="WP_222580916.1">
    <property type="nucleotide sequence ID" value="NZ_JAHVHU010000014.1"/>
</dbReference>
<dbReference type="AlphaFoldDB" id="A0A953HR51"/>
<dbReference type="EMBL" id="JAHVHU010000014">
    <property type="protein sequence ID" value="MBY5959378.1"/>
    <property type="molecule type" value="Genomic_DNA"/>
</dbReference>
<gene>
    <name evidence="2" type="ORF">KUV50_14605</name>
</gene>